<protein>
    <submittedName>
        <fullName evidence="1">Uncharacterized protein</fullName>
    </submittedName>
</protein>
<accession>A0A0A9E7C8</accession>
<name>A0A0A9E7C8_ARUDO</name>
<sequence>MLGGLSKQYYLIAHPLMSPRENRLSMWSPPLPLIVRWASYLVAHFQQLVSHPYLKMLLMSAHFWHSTWNCMFRASSFLFIKEGSLSSSALELKIMLLLPVMEVIFLFT</sequence>
<dbReference type="EMBL" id="GBRH01201256">
    <property type="protein sequence ID" value="JAD96639.1"/>
    <property type="molecule type" value="Transcribed_RNA"/>
</dbReference>
<dbReference type="AlphaFoldDB" id="A0A0A9E7C8"/>
<proteinExistence type="predicted"/>
<organism evidence="1">
    <name type="scientific">Arundo donax</name>
    <name type="common">Giant reed</name>
    <name type="synonym">Donax arundinaceus</name>
    <dbReference type="NCBI Taxonomy" id="35708"/>
    <lineage>
        <taxon>Eukaryota</taxon>
        <taxon>Viridiplantae</taxon>
        <taxon>Streptophyta</taxon>
        <taxon>Embryophyta</taxon>
        <taxon>Tracheophyta</taxon>
        <taxon>Spermatophyta</taxon>
        <taxon>Magnoliopsida</taxon>
        <taxon>Liliopsida</taxon>
        <taxon>Poales</taxon>
        <taxon>Poaceae</taxon>
        <taxon>PACMAD clade</taxon>
        <taxon>Arundinoideae</taxon>
        <taxon>Arundineae</taxon>
        <taxon>Arundo</taxon>
    </lineage>
</organism>
<reference evidence="1" key="1">
    <citation type="submission" date="2014-09" db="EMBL/GenBank/DDBJ databases">
        <authorList>
            <person name="Magalhaes I.L.F."/>
            <person name="Oliveira U."/>
            <person name="Santos F.R."/>
            <person name="Vidigal T.H.D.A."/>
            <person name="Brescovit A.D."/>
            <person name="Santos A.J."/>
        </authorList>
    </citation>
    <scope>NUCLEOTIDE SEQUENCE</scope>
    <source>
        <tissue evidence="1">Shoot tissue taken approximately 20 cm above the soil surface</tissue>
    </source>
</reference>
<evidence type="ECO:0000313" key="1">
    <source>
        <dbReference type="EMBL" id="JAD96639.1"/>
    </source>
</evidence>
<reference evidence="1" key="2">
    <citation type="journal article" date="2015" name="Data Brief">
        <title>Shoot transcriptome of the giant reed, Arundo donax.</title>
        <authorList>
            <person name="Barrero R.A."/>
            <person name="Guerrero F.D."/>
            <person name="Moolhuijzen P."/>
            <person name="Goolsby J.A."/>
            <person name="Tidwell J."/>
            <person name="Bellgard S.E."/>
            <person name="Bellgard M.I."/>
        </authorList>
    </citation>
    <scope>NUCLEOTIDE SEQUENCE</scope>
    <source>
        <tissue evidence="1">Shoot tissue taken approximately 20 cm above the soil surface</tissue>
    </source>
</reference>